<dbReference type="Proteomes" id="UP001596201">
    <property type="component" value="Unassembled WGS sequence"/>
</dbReference>
<accession>A0ABD5R641</accession>
<feature type="domain" description="GH15-like" evidence="3">
    <location>
        <begin position="394"/>
        <end position="463"/>
    </location>
</feature>
<feature type="compositionally biased region" description="Basic and acidic residues" evidence="2">
    <location>
        <begin position="714"/>
        <end position="733"/>
    </location>
</feature>
<organism evidence="5 6">
    <name type="scientific">Salinirubrum litoreum</name>
    <dbReference type="NCBI Taxonomy" id="1126234"/>
    <lineage>
        <taxon>Archaea</taxon>
        <taxon>Methanobacteriati</taxon>
        <taxon>Methanobacteriota</taxon>
        <taxon>Stenosarchaea group</taxon>
        <taxon>Halobacteria</taxon>
        <taxon>Halobacteriales</taxon>
        <taxon>Haloferacaceae</taxon>
        <taxon>Salinirubrum</taxon>
    </lineage>
</organism>
<dbReference type="Gene3D" id="1.50.10.10">
    <property type="match status" value="1"/>
</dbReference>
<feature type="domain" description="Glucodextranase N-terminal" evidence="4">
    <location>
        <begin position="182"/>
        <end position="364"/>
    </location>
</feature>
<dbReference type="Gene3D" id="2.70.98.10">
    <property type="match status" value="1"/>
</dbReference>
<dbReference type="EMBL" id="JBHSKX010000001">
    <property type="protein sequence ID" value="MFC5365372.1"/>
    <property type="molecule type" value="Genomic_DNA"/>
</dbReference>
<dbReference type="InterPro" id="IPR013783">
    <property type="entry name" value="Ig-like_fold"/>
</dbReference>
<proteinExistence type="inferred from homology"/>
<feature type="domain" description="Glucodextranase N-terminal" evidence="4">
    <location>
        <begin position="61"/>
        <end position="129"/>
    </location>
</feature>
<dbReference type="Gene3D" id="2.60.40.10">
    <property type="entry name" value="Immunoglobulins"/>
    <property type="match status" value="1"/>
</dbReference>
<dbReference type="PANTHER" id="PTHR31616:SF0">
    <property type="entry name" value="GLUCAN 1,4-ALPHA-GLUCOSIDASE"/>
    <property type="match status" value="1"/>
</dbReference>
<keyword evidence="6" id="KW-1185">Reference proteome</keyword>
<dbReference type="InterPro" id="IPR014756">
    <property type="entry name" value="Ig_E-set"/>
</dbReference>
<feature type="compositionally biased region" description="Low complexity" evidence="2">
    <location>
        <begin position="31"/>
        <end position="51"/>
    </location>
</feature>
<dbReference type="InterPro" id="IPR012341">
    <property type="entry name" value="6hp_glycosidase-like_sf"/>
</dbReference>
<comment type="caution">
    <text evidence="5">The sequence shown here is derived from an EMBL/GenBank/DDBJ whole genome shotgun (WGS) entry which is preliminary data.</text>
</comment>
<feature type="region of interest" description="Disordered" evidence="2">
    <location>
        <begin position="909"/>
        <end position="958"/>
    </location>
</feature>
<dbReference type="RefSeq" id="WP_227229334.1">
    <property type="nucleotide sequence ID" value="NZ_JAJCVJ010000001.1"/>
</dbReference>
<protein>
    <submittedName>
        <fullName evidence="5">Glycoside hydrolase family 15 protein</fullName>
    </submittedName>
</protein>
<evidence type="ECO:0000259" key="3">
    <source>
        <dbReference type="Pfam" id="PF00723"/>
    </source>
</evidence>
<dbReference type="InterPro" id="IPR011013">
    <property type="entry name" value="Gal_mutarotase_sf_dom"/>
</dbReference>
<evidence type="ECO:0000256" key="1">
    <source>
        <dbReference type="ARBA" id="ARBA00006188"/>
    </source>
</evidence>
<dbReference type="GO" id="GO:0004553">
    <property type="term" value="F:hydrolase activity, hydrolyzing O-glycosyl compounds"/>
    <property type="evidence" value="ECO:0007669"/>
    <property type="project" value="UniProtKB-ARBA"/>
</dbReference>
<gene>
    <name evidence="5" type="ORF">ACFPJ5_00355</name>
</gene>
<feature type="domain" description="GH15-like" evidence="3">
    <location>
        <begin position="470"/>
        <end position="817"/>
    </location>
</feature>
<dbReference type="SUPFAM" id="SSF74650">
    <property type="entry name" value="Galactose mutarotase-like"/>
    <property type="match status" value="1"/>
</dbReference>
<feature type="compositionally biased region" description="Basic and acidic residues" evidence="2">
    <location>
        <begin position="125"/>
        <end position="134"/>
    </location>
</feature>
<evidence type="ECO:0000313" key="5">
    <source>
        <dbReference type="EMBL" id="MFC5365372.1"/>
    </source>
</evidence>
<keyword evidence="5" id="KW-0378">Hydrolase</keyword>
<dbReference type="Pfam" id="PF09137">
    <property type="entry name" value="Glucodextran_N"/>
    <property type="match status" value="2"/>
</dbReference>
<feature type="compositionally biased region" description="Acidic residues" evidence="2">
    <location>
        <begin position="734"/>
        <end position="756"/>
    </location>
</feature>
<dbReference type="InterPro" id="IPR015220">
    <property type="entry name" value="Glucodextranase_N"/>
</dbReference>
<dbReference type="SUPFAM" id="SSF48208">
    <property type="entry name" value="Six-hairpin glycosidases"/>
    <property type="match status" value="1"/>
</dbReference>
<comment type="similarity">
    <text evidence="1">Belongs to the glycosyl hydrolase 15 family.</text>
</comment>
<dbReference type="AlphaFoldDB" id="A0ABD5R641"/>
<dbReference type="InterPro" id="IPR008928">
    <property type="entry name" value="6-hairpin_glycosidase_sf"/>
</dbReference>
<dbReference type="InterPro" id="IPR011613">
    <property type="entry name" value="GH15-like"/>
</dbReference>
<dbReference type="InterPro" id="IPR014718">
    <property type="entry name" value="GH-type_carb-bd"/>
</dbReference>
<feature type="compositionally biased region" description="Gly residues" evidence="2">
    <location>
        <begin position="917"/>
        <end position="932"/>
    </location>
</feature>
<dbReference type="Pfam" id="PF00723">
    <property type="entry name" value="Glyco_hydro_15"/>
    <property type="match status" value="2"/>
</dbReference>
<name>A0ABD5R641_9EURY</name>
<dbReference type="PANTHER" id="PTHR31616">
    <property type="entry name" value="TREHALASE"/>
    <property type="match status" value="1"/>
</dbReference>
<dbReference type="PROSITE" id="PS51257">
    <property type="entry name" value="PROKAR_LIPOPROTEIN"/>
    <property type="match status" value="1"/>
</dbReference>
<feature type="region of interest" description="Disordered" evidence="2">
    <location>
        <begin position="122"/>
        <end position="184"/>
    </location>
</feature>
<reference evidence="5 6" key="1">
    <citation type="journal article" date="2019" name="Int. J. Syst. Evol. Microbiol.">
        <title>The Global Catalogue of Microorganisms (GCM) 10K type strain sequencing project: providing services to taxonomists for standard genome sequencing and annotation.</title>
        <authorList>
            <consortium name="The Broad Institute Genomics Platform"/>
            <consortium name="The Broad Institute Genome Sequencing Center for Infectious Disease"/>
            <person name="Wu L."/>
            <person name="Ma J."/>
        </authorList>
    </citation>
    <scope>NUCLEOTIDE SEQUENCE [LARGE SCALE GENOMIC DNA]</scope>
    <source>
        <strain evidence="5 6">CGMCC 1.12237</strain>
    </source>
</reference>
<evidence type="ECO:0000313" key="6">
    <source>
        <dbReference type="Proteomes" id="UP001596201"/>
    </source>
</evidence>
<feature type="region of interest" description="Disordered" evidence="2">
    <location>
        <begin position="714"/>
        <end position="763"/>
    </location>
</feature>
<feature type="region of interest" description="Disordered" evidence="2">
    <location>
        <begin position="19"/>
        <end position="57"/>
    </location>
</feature>
<evidence type="ECO:0000256" key="2">
    <source>
        <dbReference type="SAM" id="MobiDB-lite"/>
    </source>
</evidence>
<evidence type="ECO:0000259" key="4">
    <source>
        <dbReference type="Pfam" id="PF09137"/>
    </source>
</evidence>
<feature type="compositionally biased region" description="Low complexity" evidence="2">
    <location>
        <begin position="939"/>
        <end position="949"/>
    </location>
</feature>
<dbReference type="SUPFAM" id="SSF81296">
    <property type="entry name" value="E set domains"/>
    <property type="match status" value="1"/>
</dbReference>
<sequence>MTGRRDLLAALATAASAGLAGCGGESDDGTTGDSATPSTDGSSATDDATPAPEDLDPVELAPFWTTGEQYGVGTVADHHADDASDVWFTLTEGALTQLRYPRIDLLNYRSLSFLVADGEGYSARTKNESRRDDPLPGESNRRGGASDPVERRVVPTGDPGTLTFCHEFTPRDSDDDDDTDDTDTHDWELTAEYVADPESDAVLVDVTFEASDEYDLYVLGRPAVSGAVGDAGAVLGSDTATPALTASADPDGGAVLSPAGDPYPVSTALAADPGFDWATCESADADAAKLLVRGGIRPEATTEASGNLVLAGQLGAAVSEASTTLALGFADGDPEAARSVAEGALSRGYESAEQGYVASWDAFQERVSVPDSVRETGGGTSESAADLLATYRTAAATLKAVEDKTFTGAGIASPSVPWGDGVLAREPRDYGYNFVWSRDLYQSFSALDAMGTVEEARDATEYLFTTQQDDTGFLPQNTYLDGRTRWGGEQLDNVAFPLVMAGQLAVRHDLAFADLAYDYAHVRQSADYLVRNGPSTEQERWEEEGGYSPSTIAAEIAGLVSAGALALSVGAETDALLYLGVADHWRQQVPEWTATETGSLADEPYYVRIVGDGVPDDDSTRALANGGPTLDEREIADAGFLELVRLGIYPADDDLIRTSVEVVDDTIRVETPNGPGWYRYVGDGYGEGESGAPFPVATETRGRLWPIFSGERAEYELARGSEDETSEEGTREEETSEEETREGETGEEETSEEETSERDLAPASLLRSLADFGNAGRMLPEQVWDRDDPTDYGWERGEGTGSATPLSWSMAQFVRLAHGIDAGDPVETPRAVADRYAGGPPSRPALSVSFPDATVGEDAIEVAGETDADRVVVRAGGETWEPAIRDGAFSVGLSLSRGRTTLTVAAGSLAAADDGGESGADGDGGGSDGGGETPDWLRRATTTPTAVARSDVVYSPDE</sequence>